<keyword evidence="5" id="KW-0326">Glycosidase</keyword>
<dbReference type="Gene3D" id="3.30.379.10">
    <property type="entry name" value="Chitobiase/beta-hexosaminidase domain 2-like"/>
    <property type="match status" value="1"/>
</dbReference>
<keyword evidence="4" id="KW-0378">Hydrolase</keyword>
<dbReference type="SUPFAM" id="SSF51445">
    <property type="entry name" value="(Trans)glycosidases"/>
    <property type="match status" value="1"/>
</dbReference>
<organism evidence="9 10">
    <name type="scientific">Niabella pedocola</name>
    <dbReference type="NCBI Taxonomy" id="1752077"/>
    <lineage>
        <taxon>Bacteria</taxon>
        <taxon>Pseudomonadati</taxon>
        <taxon>Bacteroidota</taxon>
        <taxon>Chitinophagia</taxon>
        <taxon>Chitinophagales</taxon>
        <taxon>Chitinophagaceae</taxon>
        <taxon>Niabella</taxon>
    </lineage>
</organism>
<dbReference type="InterPro" id="IPR015883">
    <property type="entry name" value="Glyco_hydro_20_cat"/>
</dbReference>
<comment type="similarity">
    <text evidence="2">Belongs to the glycosyl hydrolase 20 family.</text>
</comment>
<evidence type="ECO:0000256" key="2">
    <source>
        <dbReference type="ARBA" id="ARBA00006285"/>
    </source>
</evidence>
<dbReference type="RefSeq" id="WP_231003491.1">
    <property type="nucleotide sequence ID" value="NZ_JAJNEC010000004.1"/>
</dbReference>
<dbReference type="PANTHER" id="PTHR22600:SF57">
    <property type="entry name" value="BETA-N-ACETYLHEXOSAMINIDASE"/>
    <property type="match status" value="1"/>
</dbReference>
<proteinExistence type="inferred from homology"/>
<evidence type="ECO:0000259" key="8">
    <source>
        <dbReference type="Pfam" id="PF02838"/>
    </source>
</evidence>
<protein>
    <recommendedName>
        <fullName evidence="3">beta-N-acetylhexosaminidase</fullName>
        <ecNumber evidence="3">3.2.1.52</ecNumber>
    </recommendedName>
</protein>
<sequence>MNKVFPALILLLFTTFAHAQTSHFSAIIPYPASVTTRPGQFLVNSKTVLLYNSEEAKRIAGLYNEFLLQAAGFRLAVKKAANQHLSGYSNAIILNAEAGASEGYQMTISPGYIQLKGAGAGTFYAIQSLIQLSKFTGTREIQIPAGTITDTPRFGYRGMHLDVALHLFPFEFLKKFIDLMAQYKLNTFHWHLTEDQGWRLEIKKYPKLTQEGAWRAQTLLGSAQDVPMGYDSIPHGGFYSRQQVKELVRYAADRYITIIPEIEMPGHCISALVAYPELACGDHPGPFKTIESWGIYEDVFCAGKESTFTFLENVLTEVMELFPSKYIHIGGDEVPKTRWKTCKYCQKRIQDNHLKDEHELQSYFIQRIEKFVNSKGRSIIGWDEILEGGLAPNAIVMSWRGEKGGIAAAQQNHQVIMAPNDYIYFDHYQAKPAQEPLGFPGFNPLNKVYDYNPAPDALTAAQKKYIMGAEACVWTEYMATPAKVEYMILPRMLAFAEGCWTPVAQKQYKSFLEDRLPLHLGAIDQKNDTHFFVPMAIGAEDDRVFQGKSFTVSLKPAVKGARIFYTLDNTEPRETDYRYAQPIVIKVPDGEKRILKTIVITASGKRSAISKTTYINTRQSPLLLR</sequence>
<comment type="caution">
    <text evidence="9">The sequence shown here is derived from an EMBL/GenBank/DDBJ whole genome shotgun (WGS) entry which is preliminary data.</text>
</comment>
<dbReference type="SUPFAM" id="SSF55545">
    <property type="entry name" value="beta-N-acetylhexosaminidase-like domain"/>
    <property type="match status" value="1"/>
</dbReference>
<name>A0ABS8PQ94_9BACT</name>
<comment type="catalytic activity">
    <reaction evidence="1">
        <text>Hydrolysis of terminal non-reducing N-acetyl-D-hexosamine residues in N-acetyl-beta-D-hexosaminides.</text>
        <dbReference type="EC" id="3.2.1.52"/>
    </reaction>
</comment>
<dbReference type="InterPro" id="IPR017853">
    <property type="entry name" value="GH"/>
</dbReference>
<dbReference type="InterPro" id="IPR025705">
    <property type="entry name" value="Beta_hexosaminidase_sua/sub"/>
</dbReference>
<evidence type="ECO:0000256" key="6">
    <source>
        <dbReference type="SAM" id="SignalP"/>
    </source>
</evidence>
<dbReference type="InterPro" id="IPR015882">
    <property type="entry name" value="HEX_bac_N"/>
</dbReference>
<evidence type="ECO:0000313" key="9">
    <source>
        <dbReference type="EMBL" id="MCD2422468.1"/>
    </source>
</evidence>
<feature type="signal peptide" evidence="6">
    <location>
        <begin position="1"/>
        <end position="19"/>
    </location>
</feature>
<dbReference type="CDD" id="cd06563">
    <property type="entry name" value="GH20_chitobiase-like"/>
    <property type="match status" value="1"/>
</dbReference>
<reference evidence="9 10" key="1">
    <citation type="submission" date="2021-11" db="EMBL/GenBank/DDBJ databases">
        <title>Genomic of Niabella pedocola.</title>
        <authorList>
            <person name="Wu T."/>
        </authorList>
    </citation>
    <scope>NUCLEOTIDE SEQUENCE [LARGE SCALE GENOMIC DNA]</scope>
    <source>
        <strain evidence="9 10">JCM 31011</strain>
    </source>
</reference>
<evidence type="ECO:0000256" key="5">
    <source>
        <dbReference type="ARBA" id="ARBA00023295"/>
    </source>
</evidence>
<evidence type="ECO:0000256" key="1">
    <source>
        <dbReference type="ARBA" id="ARBA00001231"/>
    </source>
</evidence>
<evidence type="ECO:0000256" key="3">
    <source>
        <dbReference type="ARBA" id="ARBA00012663"/>
    </source>
</evidence>
<keyword evidence="10" id="KW-1185">Reference proteome</keyword>
<feature type="chain" id="PRO_5047253076" description="beta-N-acetylhexosaminidase" evidence="6">
    <location>
        <begin position="20"/>
        <end position="625"/>
    </location>
</feature>
<feature type="domain" description="Glycoside hydrolase family 20 catalytic" evidence="7">
    <location>
        <begin position="154"/>
        <end position="502"/>
    </location>
</feature>
<evidence type="ECO:0000313" key="10">
    <source>
        <dbReference type="Proteomes" id="UP001199816"/>
    </source>
</evidence>
<dbReference type="Pfam" id="PF00728">
    <property type="entry name" value="Glyco_hydro_20"/>
    <property type="match status" value="1"/>
</dbReference>
<dbReference type="PANTHER" id="PTHR22600">
    <property type="entry name" value="BETA-HEXOSAMINIDASE"/>
    <property type="match status" value="1"/>
</dbReference>
<dbReference type="Pfam" id="PF13287">
    <property type="entry name" value="Fn3_assoc"/>
    <property type="match status" value="1"/>
</dbReference>
<feature type="domain" description="Beta-hexosaminidase bacterial type N-terminal" evidence="8">
    <location>
        <begin position="26"/>
        <end position="150"/>
    </location>
</feature>
<evidence type="ECO:0000256" key="4">
    <source>
        <dbReference type="ARBA" id="ARBA00022801"/>
    </source>
</evidence>
<dbReference type="PRINTS" id="PR00738">
    <property type="entry name" value="GLHYDRLASE20"/>
</dbReference>
<accession>A0ABS8PQ94</accession>
<dbReference type="InterPro" id="IPR026876">
    <property type="entry name" value="Fn3_assoc_repeat"/>
</dbReference>
<evidence type="ECO:0000259" key="7">
    <source>
        <dbReference type="Pfam" id="PF00728"/>
    </source>
</evidence>
<dbReference type="InterPro" id="IPR029018">
    <property type="entry name" value="Hex-like_dom2"/>
</dbReference>
<dbReference type="Pfam" id="PF02838">
    <property type="entry name" value="Glyco_hydro_20b"/>
    <property type="match status" value="1"/>
</dbReference>
<dbReference type="EC" id="3.2.1.52" evidence="3"/>
<dbReference type="Gene3D" id="3.20.20.80">
    <property type="entry name" value="Glycosidases"/>
    <property type="match status" value="1"/>
</dbReference>
<keyword evidence="6" id="KW-0732">Signal</keyword>
<dbReference type="EMBL" id="JAJNEC010000004">
    <property type="protein sequence ID" value="MCD2422468.1"/>
    <property type="molecule type" value="Genomic_DNA"/>
</dbReference>
<dbReference type="Proteomes" id="UP001199816">
    <property type="component" value="Unassembled WGS sequence"/>
</dbReference>
<gene>
    <name evidence="9" type="ORF">LQ567_06815</name>
</gene>